<gene>
    <name evidence="1" type="ORF">LMG28688_05216</name>
</gene>
<keyword evidence="2" id="KW-1185">Reference proteome</keyword>
<reference evidence="1 2" key="1">
    <citation type="submission" date="2020-04" db="EMBL/GenBank/DDBJ databases">
        <authorList>
            <person name="De Canck E."/>
        </authorList>
    </citation>
    <scope>NUCLEOTIDE SEQUENCE [LARGE SCALE GENOMIC DNA]</scope>
    <source>
        <strain evidence="1 2">LMG 28688</strain>
    </source>
</reference>
<dbReference type="Proteomes" id="UP000494119">
    <property type="component" value="Unassembled WGS sequence"/>
</dbReference>
<evidence type="ECO:0000313" key="2">
    <source>
        <dbReference type="Proteomes" id="UP000494119"/>
    </source>
</evidence>
<protein>
    <submittedName>
        <fullName evidence="1">Uncharacterized protein</fullName>
    </submittedName>
</protein>
<sequence>MATHTVKFNLPERELGKADITFQVRKDSDKFGELKISNGSAVWFPKNGKQGYRMSWSKLEELFLGHGNKVEKR</sequence>
<proteinExistence type="predicted"/>
<name>A0A6J5GHE2_9BURK</name>
<dbReference type="RefSeq" id="WP_175197117.1">
    <property type="nucleotide sequence ID" value="NZ_CADIKL010000033.1"/>
</dbReference>
<dbReference type="EMBL" id="CADIKL010000033">
    <property type="protein sequence ID" value="CAB3800722.1"/>
    <property type="molecule type" value="Genomic_DNA"/>
</dbReference>
<dbReference type="AlphaFoldDB" id="A0A6J5GHE2"/>
<organism evidence="1 2">
    <name type="scientific">Paraburkholderia caffeinitolerans</name>
    <dbReference type="NCBI Taxonomy" id="1723730"/>
    <lineage>
        <taxon>Bacteria</taxon>
        <taxon>Pseudomonadati</taxon>
        <taxon>Pseudomonadota</taxon>
        <taxon>Betaproteobacteria</taxon>
        <taxon>Burkholderiales</taxon>
        <taxon>Burkholderiaceae</taxon>
        <taxon>Paraburkholderia</taxon>
    </lineage>
</organism>
<accession>A0A6J5GHE2</accession>
<evidence type="ECO:0000313" key="1">
    <source>
        <dbReference type="EMBL" id="CAB3800722.1"/>
    </source>
</evidence>